<dbReference type="EMBL" id="KB446564">
    <property type="protein sequence ID" value="EME77654.1"/>
    <property type="molecule type" value="Genomic_DNA"/>
</dbReference>
<organism evidence="1 2">
    <name type="scientific">Pseudocercospora fijiensis (strain CIRAD86)</name>
    <name type="common">Black leaf streak disease fungus</name>
    <name type="synonym">Mycosphaerella fijiensis</name>
    <dbReference type="NCBI Taxonomy" id="383855"/>
    <lineage>
        <taxon>Eukaryota</taxon>
        <taxon>Fungi</taxon>
        <taxon>Dikarya</taxon>
        <taxon>Ascomycota</taxon>
        <taxon>Pezizomycotina</taxon>
        <taxon>Dothideomycetes</taxon>
        <taxon>Dothideomycetidae</taxon>
        <taxon>Mycosphaerellales</taxon>
        <taxon>Mycosphaerellaceae</taxon>
        <taxon>Pseudocercospora</taxon>
    </lineage>
</organism>
<evidence type="ECO:0000313" key="1">
    <source>
        <dbReference type="EMBL" id="EME77654.1"/>
    </source>
</evidence>
<sequence>MFCKEMIPGVVASDFTAEWVHRRAKCQWQKFLPTSCSVAQAVRMFLPQSSELLESHMALCKQRQKVHKYCLSRDAIFAFSACKMDSSVICWLADTIS</sequence>
<name>M2ZEU8_PSEFD</name>
<proteinExistence type="predicted"/>
<dbReference type="RefSeq" id="XP_007931451.1">
    <property type="nucleotide sequence ID" value="XM_007933260.1"/>
</dbReference>
<dbReference type="Proteomes" id="UP000016932">
    <property type="component" value="Unassembled WGS sequence"/>
</dbReference>
<accession>M2ZEU8</accession>
<evidence type="ECO:0000313" key="2">
    <source>
        <dbReference type="Proteomes" id="UP000016932"/>
    </source>
</evidence>
<keyword evidence="2" id="KW-1185">Reference proteome</keyword>
<gene>
    <name evidence="1" type="ORF">MYCFIDRAFT_179149</name>
</gene>
<dbReference type="VEuPathDB" id="FungiDB:MYCFIDRAFT_179149"/>
<reference evidence="1 2" key="1">
    <citation type="journal article" date="2012" name="PLoS Pathog.">
        <title>Diverse lifestyles and strategies of plant pathogenesis encoded in the genomes of eighteen Dothideomycetes fungi.</title>
        <authorList>
            <person name="Ohm R.A."/>
            <person name="Feau N."/>
            <person name="Henrissat B."/>
            <person name="Schoch C.L."/>
            <person name="Horwitz B.A."/>
            <person name="Barry K.W."/>
            <person name="Condon B.J."/>
            <person name="Copeland A.C."/>
            <person name="Dhillon B."/>
            <person name="Glaser F."/>
            <person name="Hesse C.N."/>
            <person name="Kosti I."/>
            <person name="LaButti K."/>
            <person name="Lindquist E.A."/>
            <person name="Lucas S."/>
            <person name="Salamov A.A."/>
            <person name="Bradshaw R.E."/>
            <person name="Ciuffetti L."/>
            <person name="Hamelin R.C."/>
            <person name="Kema G.H.J."/>
            <person name="Lawrence C."/>
            <person name="Scott J.A."/>
            <person name="Spatafora J.W."/>
            <person name="Turgeon B.G."/>
            <person name="de Wit P.J.G.M."/>
            <person name="Zhong S."/>
            <person name="Goodwin S.B."/>
            <person name="Grigoriev I.V."/>
        </authorList>
    </citation>
    <scope>NUCLEOTIDE SEQUENCE [LARGE SCALE GENOMIC DNA]</scope>
    <source>
        <strain evidence="1 2">CIRAD86</strain>
    </source>
</reference>
<dbReference type="KEGG" id="pfj:MYCFIDRAFT_179149"/>
<dbReference type="AlphaFoldDB" id="M2ZEU8"/>
<dbReference type="GeneID" id="19334063"/>
<protein>
    <submittedName>
        <fullName evidence="1">Uncharacterized protein</fullName>
    </submittedName>
</protein>
<dbReference type="HOGENOM" id="CLU_2347612_0_0_1"/>